<proteinExistence type="predicted"/>
<evidence type="ECO:0000259" key="2">
    <source>
        <dbReference type="Pfam" id="PF21671"/>
    </source>
</evidence>
<evidence type="ECO:0000313" key="3">
    <source>
        <dbReference type="EMBL" id="KAG0151684.1"/>
    </source>
</evidence>
<accession>A0A9P6NWX2</accession>
<dbReference type="Pfam" id="PF21671">
    <property type="entry name" value="CPL1-like"/>
    <property type="match status" value="1"/>
</dbReference>
<evidence type="ECO:0000256" key="1">
    <source>
        <dbReference type="SAM" id="SignalP"/>
    </source>
</evidence>
<dbReference type="PANTHER" id="PTHR35192:SF2">
    <property type="entry name" value="APPLE DOMAIN-CONTAINING PROTEIN"/>
    <property type="match status" value="1"/>
</dbReference>
<reference evidence="3" key="1">
    <citation type="submission" date="2013-11" db="EMBL/GenBank/DDBJ databases">
        <title>Genome sequence of the fusiform rust pathogen reveals effectors for host alternation and coevolution with pine.</title>
        <authorList>
            <consortium name="DOE Joint Genome Institute"/>
            <person name="Smith K."/>
            <person name="Pendleton A."/>
            <person name="Kubisiak T."/>
            <person name="Anderson C."/>
            <person name="Salamov A."/>
            <person name="Aerts A."/>
            <person name="Riley R."/>
            <person name="Clum A."/>
            <person name="Lindquist E."/>
            <person name="Ence D."/>
            <person name="Campbell M."/>
            <person name="Kronenberg Z."/>
            <person name="Feau N."/>
            <person name="Dhillon B."/>
            <person name="Hamelin R."/>
            <person name="Burleigh J."/>
            <person name="Smith J."/>
            <person name="Yandell M."/>
            <person name="Nelson C."/>
            <person name="Grigoriev I."/>
            <person name="Davis J."/>
        </authorList>
    </citation>
    <scope>NUCLEOTIDE SEQUENCE</scope>
    <source>
        <strain evidence="3">G11</strain>
    </source>
</reference>
<dbReference type="InterPro" id="IPR048661">
    <property type="entry name" value="CPL1-like"/>
</dbReference>
<dbReference type="InterPro" id="IPR038955">
    <property type="entry name" value="PriA/CPL1_fungi"/>
</dbReference>
<evidence type="ECO:0000313" key="4">
    <source>
        <dbReference type="Proteomes" id="UP000886653"/>
    </source>
</evidence>
<sequence>MVSQSLYQLIFLFAATTISAKPLHQLVGLNSFVKGKYDFNTVVQDSLLGSVGLVSTASSTISNTLAVGSNTPSKRRAHKLASRTTSGLMSGLLTPTPVVHVDLEICLDVSLNVLGIPVLNVQALAELTADINKNGLSLQQLAIVQASVASELQASASVATSALACSAACHSDICQSSAYDKSKRTCILTPKQLQPTSSVLANLIGKLALQGSSSPDYCSLCPSKCASTPSARSRRVKRAQLPMGLCPAGLNACPISPFSASKGYECIDTQEEIESCGGCSSTGEGLNCNTIPGVKYAGCAVGQCLAFECETGFNLTSEKTCVPATL</sequence>
<dbReference type="Proteomes" id="UP000886653">
    <property type="component" value="Unassembled WGS sequence"/>
</dbReference>
<comment type="caution">
    <text evidence="3">The sequence shown here is derived from an EMBL/GenBank/DDBJ whole genome shotgun (WGS) entry which is preliminary data.</text>
</comment>
<name>A0A9P6NWX2_9BASI</name>
<feature type="chain" id="PRO_5040275160" description="Protein CPL1-like domain-containing protein" evidence="1">
    <location>
        <begin position="21"/>
        <end position="326"/>
    </location>
</feature>
<feature type="signal peptide" evidence="1">
    <location>
        <begin position="1"/>
        <end position="20"/>
    </location>
</feature>
<organism evidence="3 4">
    <name type="scientific">Cronartium quercuum f. sp. fusiforme G11</name>
    <dbReference type="NCBI Taxonomy" id="708437"/>
    <lineage>
        <taxon>Eukaryota</taxon>
        <taxon>Fungi</taxon>
        <taxon>Dikarya</taxon>
        <taxon>Basidiomycota</taxon>
        <taxon>Pucciniomycotina</taxon>
        <taxon>Pucciniomycetes</taxon>
        <taxon>Pucciniales</taxon>
        <taxon>Coleosporiaceae</taxon>
        <taxon>Cronartium</taxon>
    </lineage>
</organism>
<dbReference type="OrthoDB" id="439917at2759"/>
<dbReference type="AlphaFoldDB" id="A0A9P6NWX2"/>
<gene>
    <name evidence="3" type="ORF">CROQUDRAFT_71416</name>
</gene>
<keyword evidence="1" id="KW-0732">Signal</keyword>
<dbReference type="EMBL" id="MU167211">
    <property type="protein sequence ID" value="KAG0151684.1"/>
    <property type="molecule type" value="Genomic_DNA"/>
</dbReference>
<feature type="domain" description="Protein CPL1-like" evidence="2">
    <location>
        <begin position="264"/>
        <end position="322"/>
    </location>
</feature>
<dbReference type="PANTHER" id="PTHR35192">
    <property type="entry name" value="PROTEIN, PUTATIVE-RELATED"/>
    <property type="match status" value="1"/>
</dbReference>
<keyword evidence="4" id="KW-1185">Reference proteome</keyword>
<protein>
    <recommendedName>
        <fullName evidence="2">Protein CPL1-like domain-containing protein</fullName>
    </recommendedName>
</protein>